<dbReference type="Proteomes" id="UP000308600">
    <property type="component" value="Unassembled WGS sequence"/>
</dbReference>
<organism evidence="1 2">
    <name type="scientific">Pluteus cervinus</name>
    <dbReference type="NCBI Taxonomy" id="181527"/>
    <lineage>
        <taxon>Eukaryota</taxon>
        <taxon>Fungi</taxon>
        <taxon>Dikarya</taxon>
        <taxon>Basidiomycota</taxon>
        <taxon>Agaricomycotina</taxon>
        <taxon>Agaricomycetes</taxon>
        <taxon>Agaricomycetidae</taxon>
        <taxon>Agaricales</taxon>
        <taxon>Pluteineae</taxon>
        <taxon>Pluteaceae</taxon>
        <taxon>Pluteus</taxon>
    </lineage>
</organism>
<keyword evidence="2" id="KW-1185">Reference proteome</keyword>
<dbReference type="EMBL" id="ML208584">
    <property type="protein sequence ID" value="TFK62395.1"/>
    <property type="molecule type" value="Genomic_DNA"/>
</dbReference>
<evidence type="ECO:0000313" key="2">
    <source>
        <dbReference type="Proteomes" id="UP000308600"/>
    </source>
</evidence>
<name>A0ACD3A9J0_9AGAR</name>
<evidence type="ECO:0000313" key="1">
    <source>
        <dbReference type="EMBL" id="TFK62395.1"/>
    </source>
</evidence>
<accession>A0ACD3A9J0</accession>
<sequence length="482" mass="55125">MDIRNVPNEILESVFAHLNHKEIIQCRLVCRLFNEVITASIELQYKIECESEGMVDVEQYRLSPAERLKSLREQRLNWDNLRWLEQGSVEISGSCQAYELVGGIFARLTNFQDFFSVSLPSVKTEGQVVHRSDIGFRARDFAMDPTQDLIIFLEDRSLALPSMQLQIRTFSTHQPHPEATSPVIPISGRFDSGALQIAGDLVAVFYIGLSTYLHIWNWKANKLVVDMRFTSIRPVDFTFLSENAYVLTFPADHGHLAVYSVSSPDQRARLFLPVLCADVNQELERLAIHTSPFFASPLPGRPFTTSETNRIHVLSMEYAGFYQSTFELRAFIPNDVLLSYVSSYHDQTQHIPWEDWGPKNTRVLEALQSHSWLRFVSGSRVVMPVARFKWDLQVLNFQTMRKLDEPLDTATATHIKEPTVIRRPTFFKDDIVTHLPYSLCTRQIPPALQIPYISFMIGEDHLLGLRLGMQIDAGITIHTLAL</sequence>
<gene>
    <name evidence="1" type="ORF">BDN72DRAFT_827503</name>
</gene>
<protein>
    <submittedName>
        <fullName evidence="1">Uncharacterized protein</fullName>
    </submittedName>
</protein>
<reference evidence="1 2" key="1">
    <citation type="journal article" date="2019" name="Nat. Ecol. Evol.">
        <title>Megaphylogeny resolves global patterns of mushroom evolution.</title>
        <authorList>
            <person name="Varga T."/>
            <person name="Krizsan K."/>
            <person name="Foldi C."/>
            <person name="Dima B."/>
            <person name="Sanchez-Garcia M."/>
            <person name="Sanchez-Ramirez S."/>
            <person name="Szollosi G.J."/>
            <person name="Szarkandi J.G."/>
            <person name="Papp V."/>
            <person name="Albert L."/>
            <person name="Andreopoulos W."/>
            <person name="Angelini C."/>
            <person name="Antonin V."/>
            <person name="Barry K.W."/>
            <person name="Bougher N.L."/>
            <person name="Buchanan P."/>
            <person name="Buyck B."/>
            <person name="Bense V."/>
            <person name="Catcheside P."/>
            <person name="Chovatia M."/>
            <person name="Cooper J."/>
            <person name="Damon W."/>
            <person name="Desjardin D."/>
            <person name="Finy P."/>
            <person name="Geml J."/>
            <person name="Haridas S."/>
            <person name="Hughes K."/>
            <person name="Justo A."/>
            <person name="Karasinski D."/>
            <person name="Kautmanova I."/>
            <person name="Kiss B."/>
            <person name="Kocsube S."/>
            <person name="Kotiranta H."/>
            <person name="LaButti K.M."/>
            <person name="Lechner B.E."/>
            <person name="Liimatainen K."/>
            <person name="Lipzen A."/>
            <person name="Lukacs Z."/>
            <person name="Mihaltcheva S."/>
            <person name="Morgado L.N."/>
            <person name="Niskanen T."/>
            <person name="Noordeloos M.E."/>
            <person name="Ohm R.A."/>
            <person name="Ortiz-Santana B."/>
            <person name="Ovrebo C."/>
            <person name="Racz N."/>
            <person name="Riley R."/>
            <person name="Savchenko A."/>
            <person name="Shiryaev A."/>
            <person name="Soop K."/>
            <person name="Spirin V."/>
            <person name="Szebenyi C."/>
            <person name="Tomsovsky M."/>
            <person name="Tulloss R.E."/>
            <person name="Uehling J."/>
            <person name="Grigoriev I.V."/>
            <person name="Vagvolgyi C."/>
            <person name="Papp T."/>
            <person name="Martin F.M."/>
            <person name="Miettinen O."/>
            <person name="Hibbett D.S."/>
            <person name="Nagy L.G."/>
        </authorList>
    </citation>
    <scope>NUCLEOTIDE SEQUENCE [LARGE SCALE GENOMIC DNA]</scope>
    <source>
        <strain evidence="1 2">NL-1719</strain>
    </source>
</reference>
<proteinExistence type="predicted"/>